<name>G9NVB3_HYPAI</name>
<dbReference type="EMBL" id="ABDG02000024">
    <property type="protein sequence ID" value="EHK44934.1"/>
    <property type="molecule type" value="Genomic_DNA"/>
</dbReference>
<dbReference type="HOGENOM" id="CLU_819061_0_0_1"/>
<dbReference type="OrthoDB" id="4899869at2759"/>
<dbReference type="Proteomes" id="UP000005426">
    <property type="component" value="Unassembled WGS sequence"/>
</dbReference>
<evidence type="ECO:0000256" key="1">
    <source>
        <dbReference type="SAM" id="MobiDB-lite"/>
    </source>
</evidence>
<dbReference type="OMA" id="FGASQCA"/>
<dbReference type="eggNOG" id="ENOG502THA8">
    <property type="taxonomic scope" value="Eukaryota"/>
</dbReference>
<sequence length="352" mass="40543">MKRERNMSMPPSGGHNVIDSHIYTRLTNLWKSESEWWSLEERRDFIRWVPRARITEQQNSIANHRLARYMRKNNRLTWGHFVVLRAMFGASQCARQDWWEGFKRKYKRAVEEAPPGVVPRDVKEVLETDRMDCPPIMNIPTMEVEDGHVGEDCGCSWCLEHPAIARRKNEPVSQGDRAVKAEPKRECPRGQGLYTGEEESHEDCVQRMAREAGVEPEETPKGEGIDEKVSELVIRVPCLQEKGDVVPTELSNTREQGRVIEVLMQLLKEQRERTEMLAAKVNRVERGLKRNKRQCRDISRKVKSRRVKNNFAACSANGYDCALHLLQHPSTLHEASISDVDSNPASYTTMAL</sequence>
<accession>G9NVB3</accession>
<proteinExistence type="predicted"/>
<keyword evidence="3" id="KW-1185">Reference proteome</keyword>
<feature type="compositionally biased region" description="Basic and acidic residues" evidence="1">
    <location>
        <begin position="177"/>
        <end position="188"/>
    </location>
</feature>
<reference evidence="2 3" key="1">
    <citation type="journal article" date="2011" name="Genome Biol.">
        <title>Comparative genome sequence analysis underscores mycoparasitism as the ancestral life style of Trichoderma.</title>
        <authorList>
            <person name="Kubicek C.P."/>
            <person name="Herrera-Estrella A."/>
            <person name="Seidl-Seiboth V."/>
            <person name="Martinez D.A."/>
            <person name="Druzhinina I.S."/>
            <person name="Thon M."/>
            <person name="Zeilinger S."/>
            <person name="Casas-Flores S."/>
            <person name="Horwitz B.A."/>
            <person name="Mukherjee P.K."/>
            <person name="Mukherjee M."/>
            <person name="Kredics L."/>
            <person name="Alcaraz L.D."/>
            <person name="Aerts A."/>
            <person name="Antal Z."/>
            <person name="Atanasova L."/>
            <person name="Cervantes-Badillo M.G."/>
            <person name="Challacombe J."/>
            <person name="Chertkov O."/>
            <person name="McCluskey K."/>
            <person name="Coulpier F."/>
            <person name="Deshpande N."/>
            <person name="von Doehren H."/>
            <person name="Ebbole D.J."/>
            <person name="Esquivel-Naranjo E.U."/>
            <person name="Fekete E."/>
            <person name="Flipphi M."/>
            <person name="Glaser F."/>
            <person name="Gomez-Rodriguez E.Y."/>
            <person name="Gruber S."/>
            <person name="Han C."/>
            <person name="Henrissat B."/>
            <person name="Hermosa R."/>
            <person name="Hernandez-Onate M."/>
            <person name="Karaffa L."/>
            <person name="Kosti I."/>
            <person name="Le Crom S."/>
            <person name="Lindquist E."/>
            <person name="Lucas S."/>
            <person name="Luebeck M."/>
            <person name="Luebeck P.S."/>
            <person name="Margeot A."/>
            <person name="Metz B."/>
            <person name="Misra M."/>
            <person name="Nevalainen H."/>
            <person name="Omann M."/>
            <person name="Packer N."/>
            <person name="Perrone G."/>
            <person name="Uresti-Rivera E.E."/>
            <person name="Salamov A."/>
            <person name="Schmoll M."/>
            <person name="Seiboth B."/>
            <person name="Shapiro H."/>
            <person name="Sukno S."/>
            <person name="Tamayo-Ramos J.A."/>
            <person name="Tisch D."/>
            <person name="Wiest A."/>
            <person name="Wilkinson H.H."/>
            <person name="Zhang M."/>
            <person name="Coutinho P.M."/>
            <person name="Kenerley C.M."/>
            <person name="Monte E."/>
            <person name="Baker S.E."/>
            <person name="Grigoriev I.V."/>
        </authorList>
    </citation>
    <scope>NUCLEOTIDE SEQUENCE [LARGE SCALE GENOMIC DNA]</scope>
    <source>
        <strain evidence="3">ATCC 20476 / IMI 206040</strain>
    </source>
</reference>
<organism evidence="2 3">
    <name type="scientific">Hypocrea atroviridis (strain ATCC 20476 / IMI 206040)</name>
    <name type="common">Trichoderma atroviride</name>
    <dbReference type="NCBI Taxonomy" id="452589"/>
    <lineage>
        <taxon>Eukaryota</taxon>
        <taxon>Fungi</taxon>
        <taxon>Dikarya</taxon>
        <taxon>Ascomycota</taxon>
        <taxon>Pezizomycotina</taxon>
        <taxon>Sordariomycetes</taxon>
        <taxon>Hypocreomycetidae</taxon>
        <taxon>Hypocreales</taxon>
        <taxon>Hypocreaceae</taxon>
        <taxon>Trichoderma</taxon>
    </lineage>
</organism>
<protein>
    <submittedName>
        <fullName evidence="2">Uncharacterized protein</fullName>
    </submittedName>
</protein>
<dbReference type="AlphaFoldDB" id="G9NVB3"/>
<feature type="region of interest" description="Disordered" evidence="1">
    <location>
        <begin position="169"/>
        <end position="202"/>
    </location>
</feature>
<comment type="caution">
    <text evidence="2">The sequence shown here is derived from an EMBL/GenBank/DDBJ whole genome shotgun (WGS) entry which is preliminary data.</text>
</comment>
<evidence type="ECO:0000313" key="2">
    <source>
        <dbReference type="EMBL" id="EHK44934.1"/>
    </source>
</evidence>
<gene>
    <name evidence="2" type="ORF">TRIATDRAFT_131853</name>
</gene>
<dbReference type="GeneID" id="25775232"/>
<evidence type="ECO:0000313" key="3">
    <source>
        <dbReference type="Proteomes" id="UP000005426"/>
    </source>
</evidence>
<dbReference type="KEGG" id="tatv:25775232"/>